<evidence type="ECO:0000313" key="1">
    <source>
        <dbReference type="EMBL" id="BAR59933.1"/>
    </source>
</evidence>
<proteinExistence type="predicted"/>
<accession>A0A0E4BSW3</accession>
<evidence type="ECO:0000313" key="2">
    <source>
        <dbReference type="Proteomes" id="UP000063308"/>
    </source>
</evidence>
<reference evidence="1 2" key="1">
    <citation type="submission" date="2014-11" db="EMBL/GenBank/DDBJ databases">
        <title>Symbiosis island explosion on the genome of extra-slow-growing strains of soybean bradyrhizobia with massive insertion sequences.</title>
        <authorList>
            <person name="Iida T."/>
            <person name="Minamisawa K."/>
        </authorList>
    </citation>
    <scope>NUCLEOTIDE SEQUENCE [LARGE SCALE GENOMIC DNA]</scope>
    <source>
        <strain evidence="1 2">NK6</strain>
    </source>
</reference>
<dbReference type="Proteomes" id="UP000063308">
    <property type="component" value="Chromosome"/>
</dbReference>
<protein>
    <submittedName>
        <fullName evidence="1">Uncharacterized protein</fullName>
    </submittedName>
</protein>
<sequence>MAPPDRIELRIRCPYLYGSAHVLGGANSQRLS</sequence>
<dbReference type="AlphaFoldDB" id="A0A0E4BSW3"/>
<gene>
    <name evidence="1" type="ORF">NK6_6782</name>
</gene>
<name>A0A0E4BSW3_9BRAD</name>
<dbReference type="EMBL" id="AP014685">
    <property type="protein sequence ID" value="BAR59933.1"/>
    <property type="molecule type" value="Genomic_DNA"/>
</dbReference>
<organism evidence="1 2">
    <name type="scientific">Bradyrhizobium diazoefficiens</name>
    <dbReference type="NCBI Taxonomy" id="1355477"/>
    <lineage>
        <taxon>Bacteria</taxon>
        <taxon>Pseudomonadati</taxon>
        <taxon>Pseudomonadota</taxon>
        <taxon>Alphaproteobacteria</taxon>
        <taxon>Hyphomicrobiales</taxon>
        <taxon>Nitrobacteraceae</taxon>
        <taxon>Bradyrhizobium</taxon>
    </lineage>
</organism>